<dbReference type="InterPro" id="IPR001303">
    <property type="entry name" value="Aldolase_II/adducin_N"/>
</dbReference>
<evidence type="ECO:0000256" key="4">
    <source>
        <dbReference type="ARBA" id="ARBA00023167"/>
    </source>
</evidence>
<evidence type="ECO:0000256" key="3">
    <source>
        <dbReference type="ARBA" id="ARBA00022833"/>
    </source>
</evidence>
<comment type="function">
    <text evidence="6">Catalyzes the dehydration of methylthioribulose-1-phosphate (MTRu-1-P) into 2,3-diketo-5-methylthiopentyl-1-phosphate (DK-MTP-1-P).</text>
</comment>
<evidence type="ECO:0000313" key="8">
    <source>
        <dbReference type="EMBL" id="MFC0050752.1"/>
    </source>
</evidence>
<feature type="binding site" evidence="6">
    <location>
        <position position="97"/>
    </location>
    <ligand>
        <name>Zn(2+)</name>
        <dbReference type="ChEBI" id="CHEBI:29105"/>
    </ligand>
</feature>
<comment type="caution">
    <text evidence="8">The sequence shown here is derived from an EMBL/GenBank/DDBJ whole genome shotgun (WGS) entry which is preliminary data.</text>
</comment>
<dbReference type="Pfam" id="PF00596">
    <property type="entry name" value="Aldolase_II"/>
    <property type="match status" value="1"/>
</dbReference>
<evidence type="ECO:0000259" key="7">
    <source>
        <dbReference type="SMART" id="SM01007"/>
    </source>
</evidence>
<sequence length="206" mass="22594">MTASLQLNPYAIQLCTIGRWIAQKNWLPATGGNLSIRASEHSCLLTGQKDNHEFSPQDLRNVNWADGDLRCSGAPAAETALHVAFYQLFPQCKAVLHSHSLSSTVFSRLIRADGYPVSGYEMQKGIAGCSDADEALQLVILDNAPEVTQLAAQLRQRAGELHSAVLVRGHGLYVWGDTLEQAKRHLESWEFLIACELERLKIAGGV</sequence>
<organism evidence="8 9">
    <name type="scientific">Rheinheimera tilapiae</name>
    <dbReference type="NCBI Taxonomy" id="875043"/>
    <lineage>
        <taxon>Bacteria</taxon>
        <taxon>Pseudomonadati</taxon>
        <taxon>Pseudomonadota</taxon>
        <taxon>Gammaproteobacteria</taxon>
        <taxon>Chromatiales</taxon>
        <taxon>Chromatiaceae</taxon>
        <taxon>Rheinheimera</taxon>
    </lineage>
</organism>
<comment type="pathway">
    <text evidence="6">Amino-acid biosynthesis; L-methionine biosynthesis via salvage pathway; L-methionine from S-methyl-5-thio-alpha-D-ribose 1-phosphate: step 2/6.</text>
</comment>
<dbReference type="EMBL" id="JBHLXP010000011">
    <property type="protein sequence ID" value="MFC0050752.1"/>
    <property type="molecule type" value="Genomic_DNA"/>
</dbReference>
<dbReference type="RefSeq" id="WP_377248947.1">
    <property type="nucleotide sequence ID" value="NZ_JBHLXP010000011.1"/>
</dbReference>
<keyword evidence="4 6" id="KW-0486">Methionine biosynthesis</keyword>
<evidence type="ECO:0000256" key="2">
    <source>
        <dbReference type="ARBA" id="ARBA00022723"/>
    </source>
</evidence>
<dbReference type="NCBIfam" id="TIGR03328">
    <property type="entry name" value="salvage_mtnB"/>
    <property type="match status" value="1"/>
</dbReference>
<evidence type="ECO:0000256" key="1">
    <source>
        <dbReference type="ARBA" id="ARBA00022605"/>
    </source>
</evidence>
<evidence type="ECO:0000256" key="5">
    <source>
        <dbReference type="ARBA" id="ARBA00023239"/>
    </source>
</evidence>
<name>A0ABV6BL12_9GAMM</name>
<evidence type="ECO:0000256" key="6">
    <source>
        <dbReference type="HAMAP-Rule" id="MF_01677"/>
    </source>
</evidence>
<keyword evidence="9" id="KW-1185">Reference proteome</keyword>
<reference evidence="8 9" key="1">
    <citation type="submission" date="2024-09" db="EMBL/GenBank/DDBJ databases">
        <authorList>
            <person name="Sun Q."/>
            <person name="Mori K."/>
        </authorList>
    </citation>
    <scope>NUCLEOTIDE SEQUENCE [LARGE SCALE GENOMIC DNA]</scope>
    <source>
        <strain evidence="8 9">KCTC 23315</strain>
    </source>
</reference>
<dbReference type="Proteomes" id="UP001589813">
    <property type="component" value="Unassembled WGS sequence"/>
</dbReference>
<dbReference type="Gene3D" id="3.40.225.10">
    <property type="entry name" value="Class II aldolase/adducin N-terminal domain"/>
    <property type="match status" value="1"/>
</dbReference>
<dbReference type="InterPro" id="IPR017714">
    <property type="entry name" value="MethylthioRu-1-P_deHdtase_MtnB"/>
</dbReference>
<dbReference type="HAMAP" id="MF_01677">
    <property type="entry name" value="Salvage_MtnB"/>
    <property type="match status" value="1"/>
</dbReference>
<keyword evidence="5 6" id="KW-0456">Lyase</keyword>
<proteinExistence type="inferred from homology"/>
<comment type="similarity">
    <text evidence="6">Belongs to the aldolase class II family. MtnB subfamily.</text>
</comment>
<feature type="domain" description="Class II aldolase/adducin N-terminal" evidence="7">
    <location>
        <begin position="12"/>
        <end position="197"/>
    </location>
</feature>
<keyword evidence="2 6" id="KW-0479">Metal-binding</keyword>
<dbReference type="EC" id="4.2.1.109" evidence="6"/>
<comment type="cofactor">
    <cofactor evidence="6">
        <name>Zn(2+)</name>
        <dbReference type="ChEBI" id="CHEBI:29105"/>
    </cofactor>
    <text evidence="6">Binds 1 zinc ion per subunit.</text>
</comment>
<dbReference type="PANTHER" id="PTHR10640:SF7">
    <property type="entry name" value="METHYLTHIORIBULOSE-1-PHOSPHATE DEHYDRATASE"/>
    <property type="match status" value="1"/>
</dbReference>
<keyword evidence="3 6" id="KW-0862">Zinc</keyword>
<dbReference type="PANTHER" id="PTHR10640">
    <property type="entry name" value="METHYLTHIORIBULOSE-1-PHOSPHATE DEHYDRATASE"/>
    <property type="match status" value="1"/>
</dbReference>
<feature type="binding site" evidence="6">
    <location>
        <position position="99"/>
    </location>
    <ligand>
        <name>Zn(2+)</name>
        <dbReference type="ChEBI" id="CHEBI:29105"/>
    </ligand>
</feature>
<dbReference type="GO" id="GO:0046570">
    <property type="term" value="F:methylthioribulose 1-phosphate dehydratase activity"/>
    <property type="evidence" value="ECO:0007669"/>
    <property type="project" value="UniProtKB-EC"/>
</dbReference>
<dbReference type="SMART" id="SM01007">
    <property type="entry name" value="Aldolase_II"/>
    <property type="match status" value="1"/>
</dbReference>
<dbReference type="InterPro" id="IPR036409">
    <property type="entry name" value="Aldolase_II/adducin_N_sf"/>
</dbReference>
<gene>
    <name evidence="6 8" type="primary">mtnB</name>
    <name evidence="8" type="ORF">ACFFJP_20915</name>
</gene>
<keyword evidence="1 6" id="KW-0028">Amino-acid biosynthesis</keyword>
<protein>
    <recommendedName>
        <fullName evidence="6">Methylthioribulose-1-phosphate dehydratase</fullName>
        <shortName evidence="6">MTRu-1-P dehydratase</shortName>
        <ecNumber evidence="6">4.2.1.109</ecNumber>
    </recommendedName>
</protein>
<comment type="catalytic activity">
    <reaction evidence="6">
        <text>5-(methylsulfanyl)-D-ribulose 1-phosphate = 5-methylsulfanyl-2,3-dioxopentyl phosphate + H2O</text>
        <dbReference type="Rhea" id="RHEA:15549"/>
        <dbReference type="ChEBI" id="CHEBI:15377"/>
        <dbReference type="ChEBI" id="CHEBI:58548"/>
        <dbReference type="ChEBI" id="CHEBI:58828"/>
        <dbReference type="EC" id="4.2.1.109"/>
    </reaction>
</comment>
<evidence type="ECO:0000313" key="9">
    <source>
        <dbReference type="Proteomes" id="UP001589813"/>
    </source>
</evidence>
<accession>A0ABV6BL12</accession>
<dbReference type="SUPFAM" id="SSF53639">
    <property type="entry name" value="AraD/HMP-PK domain-like"/>
    <property type="match status" value="1"/>
</dbReference>